<keyword evidence="3" id="KW-1185">Reference proteome</keyword>
<dbReference type="RefSeq" id="WP_276092781.1">
    <property type="nucleotide sequence ID" value="NZ_JARJBC010000003.1"/>
</dbReference>
<feature type="compositionally biased region" description="Pro residues" evidence="1">
    <location>
        <begin position="247"/>
        <end position="270"/>
    </location>
</feature>
<proteinExistence type="predicted"/>
<evidence type="ECO:0000313" key="3">
    <source>
        <dbReference type="Proteomes" id="UP001216579"/>
    </source>
</evidence>
<reference evidence="2 3" key="1">
    <citation type="submission" date="2023-03" db="EMBL/GenBank/DDBJ databases">
        <title>Draft genome sequence of Streptomyces sp. RB6PN23 isolated from peat swamp forest in Thailand.</title>
        <authorList>
            <person name="Klaysubun C."/>
            <person name="Duangmal K."/>
        </authorList>
    </citation>
    <scope>NUCLEOTIDE SEQUENCE [LARGE SCALE GENOMIC DNA]</scope>
    <source>
        <strain evidence="2 3">RB6PN23</strain>
    </source>
</reference>
<organism evidence="2 3">
    <name type="scientific">Streptomyces silvisoli</name>
    <dbReference type="NCBI Taxonomy" id="3034235"/>
    <lineage>
        <taxon>Bacteria</taxon>
        <taxon>Bacillati</taxon>
        <taxon>Actinomycetota</taxon>
        <taxon>Actinomycetes</taxon>
        <taxon>Kitasatosporales</taxon>
        <taxon>Streptomycetaceae</taxon>
        <taxon>Streptomyces</taxon>
    </lineage>
</organism>
<evidence type="ECO:0000313" key="2">
    <source>
        <dbReference type="EMBL" id="MDF3289136.1"/>
    </source>
</evidence>
<sequence length="433" mass="45369">MAINGAADHQEQGCALLLTSAPPGRRRVLDTASALPLLAAVPPHVLTGTRSGGNVVQLVDPVDANTVTTHLHTAATTPGPLLVYVCGQLTVDRKQRLPHLVLGRTTADTVRYTALPWHWLAAAFQQRPPGSTAVVCDLVADDTAWQLISTRPELLAGGLALYGVLAPPPPKRETSGCAYSRALAELLRAATVRPPLGQLHQEAAAAAGATGGRQLLFAGGRQPQQQYYGGTAAEIPRAAGAFAPARPQLPAPRPALPEPADRVPPAPPEPPRADSRVAAPAAPPPAAADPHAAIREAARAGRHTEAAAIAAAWEQAALRAAGPSSAEAVHWVEVRADLAMLAQDTGRACELWLTAADARLRGGQDTEDEAVVNAVDRAHHCWSRVTDPGRARQLAPELVRLRRQVVGHQPDALRALRQRLDALGASPTEGLAN</sequence>
<evidence type="ECO:0000256" key="1">
    <source>
        <dbReference type="SAM" id="MobiDB-lite"/>
    </source>
</evidence>
<name>A0ABT5ZHG5_9ACTN</name>
<dbReference type="EMBL" id="JARJBC010000003">
    <property type="protein sequence ID" value="MDF3289136.1"/>
    <property type="molecule type" value="Genomic_DNA"/>
</dbReference>
<protein>
    <recommendedName>
        <fullName evidence="4">DUF4192 family protein</fullName>
    </recommendedName>
</protein>
<accession>A0ABT5ZHG5</accession>
<feature type="region of interest" description="Disordered" evidence="1">
    <location>
        <begin position="244"/>
        <end position="290"/>
    </location>
</feature>
<evidence type="ECO:0008006" key="4">
    <source>
        <dbReference type="Google" id="ProtNLM"/>
    </source>
</evidence>
<dbReference type="Proteomes" id="UP001216579">
    <property type="component" value="Unassembled WGS sequence"/>
</dbReference>
<gene>
    <name evidence="2" type="ORF">P3G67_07790</name>
</gene>
<comment type="caution">
    <text evidence="2">The sequence shown here is derived from an EMBL/GenBank/DDBJ whole genome shotgun (WGS) entry which is preliminary data.</text>
</comment>